<accession>A0A6P1TSC2</accession>
<dbReference type="InterPro" id="IPR038501">
    <property type="entry name" value="Spore_GerAC_C_sf"/>
</dbReference>
<dbReference type="AlphaFoldDB" id="A0A6P1TSC2"/>
<proteinExistence type="predicted"/>
<organism evidence="1 2">
    <name type="scientific">Anaerocolumna sedimenticola</name>
    <dbReference type="NCBI Taxonomy" id="2696063"/>
    <lineage>
        <taxon>Bacteria</taxon>
        <taxon>Bacillati</taxon>
        <taxon>Bacillota</taxon>
        <taxon>Clostridia</taxon>
        <taxon>Lachnospirales</taxon>
        <taxon>Lachnospiraceae</taxon>
        <taxon>Anaerocolumna</taxon>
    </lineage>
</organism>
<name>A0A6P1TSC2_9FIRM</name>
<evidence type="ECO:0000313" key="1">
    <source>
        <dbReference type="EMBL" id="QHQ62395.1"/>
    </source>
</evidence>
<keyword evidence="2" id="KW-1185">Reference proteome</keyword>
<dbReference type="Proteomes" id="UP000464314">
    <property type="component" value="Chromosome"/>
</dbReference>
<protein>
    <submittedName>
        <fullName evidence="1">Uncharacterized protein</fullName>
    </submittedName>
</protein>
<dbReference type="RefSeq" id="WP_161839219.1">
    <property type="nucleotide sequence ID" value="NZ_CP048000.1"/>
</dbReference>
<reference evidence="1 2" key="1">
    <citation type="submission" date="2020-01" db="EMBL/GenBank/DDBJ databases">
        <title>Genome analysis of Anaerocolumna sp. CBA3638.</title>
        <authorList>
            <person name="Kim J."/>
            <person name="Roh S.W."/>
        </authorList>
    </citation>
    <scope>NUCLEOTIDE SEQUENCE [LARGE SCALE GENOMIC DNA]</scope>
    <source>
        <strain evidence="1 2">CBA3638</strain>
    </source>
</reference>
<dbReference type="KEGG" id="anr:Ana3638_17720"/>
<dbReference type="Gene3D" id="3.30.300.210">
    <property type="entry name" value="Nutrient germinant receptor protein C, domain 3"/>
    <property type="match status" value="1"/>
</dbReference>
<evidence type="ECO:0000313" key="2">
    <source>
        <dbReference type="Proteomes" id="UP000464314"/>
    </source>
</evidence>
<dbReference type="EMBL" id="CP048000">
    <property type="protein sequence ID" value="QHQ62395.1"/>
    <property type="molecule type" value="Genomic_DNA"/>
</dbReference>
<gene>
    <name evidence="1" type="ORF">Ana3638_17720</name>
</gene>
<sequence length="199" mass="23135">MNEQNPVIGVPLLKAKKKTMETIGLVMYYHNRLVYEVNKEEADFIDIANGYGKNNLIFLTENPEEDLKETNSEAVSKYVVKINNITRTLEFSNINNTPQLTIKIEGIGMIEKGFKDTGQTSNKVNANVIEDIENRCNIIIKTKIAKNLEEIMKGAYVDFMNLYRMTSYKNRKLWLTYTNREDQFIQDLQYTIEVDLKMQ</sequence>